<dbReference type="SMR" id="A0A0R0L355"/>
<dbReference type="InterPro" id="IPR012334">
    <property type="entry name" value="Pectin_lyas_fold"/>
</dbReference>
<dbReference type="STRING" id="3847.A0A0R0L355"/>
<evidence type="ECO:0000313" key="10">
    <source>
        <dbReference type="EMBL" id="KRH70372.1"/>
    </source>
</evidence>
<dbReference type="PROSITE" id="PS00800">
    <property type="entry name" value="PECTINESTERASE_1"/>
    <property type="match status" value="1"/>
</dbReference>
<dbReference type="InterPro" id="IPR000070">
    <property type="entry name" value="Pectinesterase_cat"/>
</dbReference>
<comment type="subcellular location">
    <subcellularLocation>
        <location evidence="1 8">Secreted</location>
        <location evidence="1 8">Cell wall</location>
    </subcellularLocation>
</comment>
<keyword evidence="6 8" id="KW-0378">Hydrolase</keyword>
<dbReference type="Proteomes" id="UP000008827">
    <property type="component" value="Chromosome 2"/>
</dbReference>
<gene>
    <name evidence="11" type="primary">LOC100818719</name>
    <name evidence="10" type="ORF">GLYMA_02G086800</name>
</gene>
<keyword evidence="5 8" id="KW-0134">Cell wall</keyword>
<accession>A0A0R0L355</accession>
<comment type="catalytic activity">
    <reaction evidence="8">
        <text>[(1-&gt;4)-alpha-D-galacturonosyl methyl ester](n) + n H2O = [(1-&gt;4)-alpha-D-galacturonosyl](n) + n methanol + n H(+)</text>
        <dbReference type="Rhea" id="RHEA:22380"/>
        <dbReference type="Rhea" id="RHEA-COMP:14570"/>
        <dbReference type="Rhea" id="RHEA-COMP:14573"/>
        <dbReference type="ChEBI" id="CHEBI:15377"/>
        <dbReference type="ChEBI" id="CHEBI:15378"/>
        <dbReference type="ChEBI" id="CHEBI:17790"/>
        <dbReference type="ChEBI" id="CHEBI:140522"/>
        <dbReference type="ChEBI" id="CHEBI:140523"/>
        <dbReference type="EC" id="3.1.1.11"/>
    </reaction>
</comment>
<dbReference type="OMA" id="KNCNVFG"/>
<dbReference type="GO" id="GO:0030599">
    <property type="term" value="F:pectinesterase activity"/>
    <property type="evidence" value="ECO:0000318"/>
    <property type="project" value="GO_Central"/>
</dbReference>
<feature type="domain" description="Pectinesterase catalytic" evidence="9">
    <location>
        <begin position="54"/>
        <end position="154"/>
    </location>
</feature>
<dbReference type="SUPFAM" id="SSF51126">
    <property type="entry name" value="Pectin lyase-like"/>
    <property type="match status" value="1"/>
</dbReference>
<evidence type="ECO:0000256" key="3">
    <source>
        <dbReference type="ARBA" id="ARBA00008891"/>
    </source>
</evidence>
<comment type="pathway">
    <text evidence="2 8">Glycan metabolism; pectin degradation; 2-dehydro-3-deoxy-D-gluconate from pectin: step 1/5.</text>
</comment>
<reference evidence="10 11" key="1">
    <citation type="journal article" date="2010" name="Nature">
        <title>Genome sequence of the palaeopolyploid soybean.</title>
        <authorList>
            <person name="Schmutz J."/>
            <person name="Cannon S.B."/>
            <person name="Schlueter J."/>
            <person name="Ma J."/>
            <person name="Mitros T."/>
            <person name="Nelson W."/>
            <person name="Hyten D.L."/>
            <person name="Song Q."/>
            <person name="Thelen J.J."/>
            <person name="Cheng J."/>
            <person name="Xu D."/>
            <person name="Hellsten U."/>
            <person name="May G.D."/>
            <person name="Yu Y."/>
            <person name="Sakurai T."/>
            <person name="Umezawa T."/>
            <person name="Bhattacharyya M.K."/>
            <person name="Sandhu D."/>
            <person name="Valliyodan B."/>
            <person name="Lindquist E."/>
            <person name="Peto M."/>
            <person name="Grant D."/>
            <person name="Shu S."/>
            <person name="Goodstein D."/>
            <person name="Barry K."/>
            <person name="Futrell-Griggs M."/>
            <person name="Abernathy B."/>
            <person name="Du J."/>
            <person name="Tian Z."/>
            <person name="Zhu L."/>
            <person name="Gill N."/>
            <person name="Joshi T."/>
            <person name="Libault M."/>
            <person name="Sethuraman A."/>
            <person name="Zhang X.-C."/>
            <person name="Shinozaki K."/>
            <person name="Nguyen H.T."/>
            <person name="Wing R.A."/>
            <person name="Cregan P."/>
            <person name="Specht J."/>
            <person name="Grimwood J."/>
            <person name="Rokhsar D."/>
            <person name="Stacey G."/>
            <person name="Shoemaker R.C."/>
            <person name="Jackson S.A."/>
        </authorList>
    </citation>
    <scope>NUCLEOTIDE SEQUENCE [LARGE SCALE GENOMIC DNA]</scope>
    <source>
        <strain evidence="11">cv. Williams 82</strain>
        <tissue evidence="10">Callus</tissue>
    </source>
</reference>
<dbReference type="PANTHER" id="PTHR31321:SF76">
    <property type="entry name" value="PECTINESTERASE 10-RELATED"/>
    <property type="match status" value="1"/>
</dbReference>
<dbReference type="PANTHER" id="PTHR31321">
    <property type="entry name" value="ACYL-COA THIOESTER HYDROLASE YBHC-RELATED"/>
    <property type="match status" value="1"/>
</dbReference>
<dbReference type="InterPro" id="IPR018040">
    <property type="entry name" value="Pectinesterase_Tyr_AS"/>
</dbReference>
<dbReference type="AlphaFoldDB" id="A0A0R0L355"/>
<dbReference type="Gramene" id="KRH70372">
    <property type="protein sequence ID" value="KRH70372"/>
    <property type="gene ID" value="GLYMA_02G086800"/>
</dbReference>
<organism evidence="10">
    <name type="scientific">Glycine max</name>
    <name type="common">Soybean</name>
    <name type="synonym">Glycine hispida</name>
    <dbReference type="NCBI Taxonomy" id="3847"/>
    <lineage>
        <taxon>Eukaryota</taxon>
        <taxon>Viridiplantae</taxon>
        <taxon>Streptophyta</taxon>
        <taxon>Embryophyta</taxon>
        <taxon>Tracheophyta</taxon>
        <taxon>Spermatophyta</taxon>
        <taxon>Magnoliopsida</taxon>
        <taxon>eudicotyledons</taxon>
        <taxon>Gunneridae</taxon>
        <taxon>Pentapetalae</taxon>
        <taxon>rosids</taxon>
        <taxon>fabids</taxon>
        <taxon>Fabales</taxon>
        <taxon>Fabaceae</taxon>
        <taxon>Papilionoideae</taxon>
        <taxon>50 kb inversion clade</taxon>
        <taxon>NPAAA clade</taxon>
        <taxon>indigoferoid/millettioid clade</taxon>
        <taxon>Phaseoleae</taxon>
        <taxon>Glycine</taxon>
        <taxon>Glycine subgen. Soja</taxon>
    </lineage>
</organism>
<keyword evidence="8" id="KW-0961">Cell wall biogenesis/degradation</keyword>
<evidence type="ECO:0000313" key="12">
    <source>
        <dbReference type="Proteomes" id="UP000008827"/>
    </source>
</evidence>
<protein>
    <recommendedName>
        <fullName evidence="4 8">Pectinesterase</fullName>
        <ecNumber evidence="4 8">3.1.1.11</ecNumber>
    </recommendedName>
</protein>
<dbReference type="InterPro" id="IPR011050">
    <property type="entry name" value="Pectin_lyase_fold/virulence"/>
</dbReference>
<comment type="similarity">
    <text evidence="3">Belongs to the pectinesterase family.</text>
</comment>
<evidence type="ECO:0000259" key="9">
    <source>
        <dbReference type="Pfam" id="PF01095"/>
    </source>
</evidence>
<reference evidence="10" key="3">
    <citation type="submission" date="2018-07" db="EMBL/GenBank/DDBJ databases">
        <title>WGS assembly of Glycine max.</title>
        <authorList>
            <person name="Schmutz J."/>
            <person name="Cannon S."/>
            <person name="Schlueter J."/>
            <person name="Ma J."/>
            <person name="Mitros T."/>
            <person name="Nelson W."/>
            <person name="Hyten D."/>
            <person name="Song Q."/>
            <person name="Thelen J."/>
            <person name="Cheng J."/>
            <person name="Xu D."/>
            <person name="Hellsten U."/>
            <person name="May G."/>
            <person name="Yu Y."/>
            <person name="Sakurai T."/>
            <person name="Umezawa T."/>
            <person name="Bhattacharyya M."/>
            <person name="Sandhu D."/>
            <person name="Valliyodan B."/>
            <person name="Lindquist E."/>
            <person name="Peto M."/>
            <person name="Grant D."/>
            <person name="Shu S."/>
            <person name="Goodstein D."/>
            <person name="Barry K."/>
            <person name="Futrell-Griggs M."/>
            <person name="Abernathy B."/>
            <person name="Du J."/>
            <person name="Tian Z."/>
            <person name="Zhu L."/>
            <person name="Gill N."/>
            <person name="Joshi T."/>
            <person name="Libault M."/>
            <person name="Sethuraman A."/>
            <person name="Zhang X."/>
            <person name="Shinozaki K."/>
            <person name="Nguyen H."/>
            <person name="Wing R."/>
            <person name="Cregan P."/>
            <person name="Specht J."/>
            <person name="Grimwood J."/>
            <person name="Rokhsar D."/>
            <person name="Stacey G."/>
            <person name="Shoemaker R."/>
            <person name="Jackson S."/>
        </authorList>
    </citation>
    <scope>NUCLEOTIDE SEQUENCE</scope>
    <source>
        <tissue evidence="10">Callus</tissue>
    </source>
</reference>
<reference evidence="11" key="2">
    <citation type="submission" date="2018-02" db="UniProtKB">
        <authorList>
            <consortium name="EnsemblPlants"/>
        </authorList>
    </citation>
    <scope>IDENTIFICATION</scope>
    <source>
        <strain evidence="11">Williams 82</strain>
    </source>
</reference>
<dbReference type="Gene3D" id="2.160.20.10">
    <property type="entry name" value="Single-stranded right-handed beta-helix, Pectin lyase-like"/>
    <property type="match status" value="2"/>
</dbReference>
<dbReference type="GO" id="GO:0045490">
    <property type="term" value="P:pectin catabolic process"/>
    <property type="evidence" value="ECO:0000318"/>
    <property type="project" value="GO_Central"/>
</dbReference>
<evidence type="ECO:0000256" key="6">
    <source>
        <dbReference type="ARBA" id="ARBA00022801"/>
    </source>
</evidence>
<keyword evidence="8" id="KW-0964">Secreted</keyword>
<keyword evidence="8" id="KW-0732">Signal</keyword>
<feature type="signal peptide" evidence="8">
    <location>
        <begin position="1"/>
        <end position="24"/>
    </location>
</feature>
<dbReference type="Pfam" id="PF01095">
    <property type="entry name" value="Pectinesterase"/>
    <property type="match status" value="2"/>
</dbReference>
<evidence type="ECO:0000256" key="7">
    <source>
        <dbReference type="ARBA" id="ARBA00023085"/>
    </source>
</evidence>
<keyword evidence="7 8" id="KW-0063">Aspartyl esterase</keyword>
<keyword evidence="12" id="KW-1185">Reference proteome</keyword>
<dbReference type="EnsemblPlants" id="KRH70372">
    <property type="protein sequence ID" value="KRH70372"/>
    <property type="gene ID" value="GLYMA_02G086800"/>
</dbReference>
<dbReference type="EC" id="3.1.1.11" evidence="4 8"/>
<name>A0A0R0L355_SOYBN</name>
<evidence type="ECO:0000313" key="11">
    <source>
        <dbReference type="EnsemblPlants" id="KRH70372"/>
    </source>
</evidence>
<comment type="function">
    <text evidence="8">Acts in the modification of cell walls via demethylesterification of cell wall pectin.</text>
</comment>
<dbReference type="GO" id="GO:0042545">
    <property type="term" value="P:cell wall modification"/>
    <property type="evidence" value="ECO:0007669"/>
    <property type="project" value="UniProtKB-UniRule"/>
</dbReference>
<evidence type="ECO:0000256" key="8">
    <source>
        <dbReference type="RuleBase" id="RU000589"/>
    </source>
</evidence>
<feature type="chain" id="PRO_5014484180" description="Pectinesterase" evidence="8">
    <location>
        <begin position="25"/>
        <end position="299"/>
    </location>
</feature>
<evidence type="ECO:0000256" key="2">
    <source>
        <dbReference type="ARBA" id="ARBA00005184"/>
    </source>
</evidence>
<dbReference type="ExpressionAtlas" id="A0A0R0L355">
    <property type="expression patterns" value="baseline"/>
</dbReference>
<evidence type="ECO:0000256" key="5">
    <source>
        <dbReference type="ARBA" id="ARBA00022512"/>
    </source>
</evidence>
<dbReference type="EMBL" id="CM000835">
    <property type="protein sequence ID" value="KRH70372.1"/>
    <property type="molecule type" value="Genomic_DNA"/>
</dbReference>
<proteinExistence type="inferred from homology"/>
<evidence type="ECO:0000256" key="4">
    <source>
        <dbReference type="ARBA" id="ARBA00013229"/>
    </source>
</evidence>
<dbReference type="UniPathway" id="UPA00545">
    <property type="reaction ID" value="UER00823"/>
</dbReference>
<evidence type="ECO:0000256" key="1">
    <source>
        <dbReference type="ARBA" id="ARBA00004191"/>
    </source>
</evidence>
<feature type="domain" description="Pectinesterase catalytic" evidence="9">
    <location>
        <begin position="159"/>
        <end position="288"/>
    </location>
</feature>
<sequence>MYLGWYLLTFFFFLTSVKIVLVHANHNHHHHHHHEQRNNKQIANKTSHSSSGTIIVDLSGNGDFSTIQSAIDSISSDNKNWVYIYVKAGTYREKVKISFDKPFIVLEGEGQKNTFVEWDDHDSSAESPTFTTMADNVVVKSISFRTLCGMNKEDITSSLVQFKDCTISAIDANLGPGIIGFITAQGRTDPNDSNGFVFKQCNIIGNGTTYLGRPWRGYARVIFYNTKMSNIIQPLGWQPWGFAGQEDHITFAEYGNSGPGSDTSKRVSWLKNLDSSTVSKMASTSFIGTDGWLKTLTQL</sequence>